<dbReference type="EMBL" id="CADCTG010000048">
    <property type="protein sequence ID" value="CAA9216799.1"/>
    <property type="molecule type" value="Genomic_DNA"/>
</dbReference>
<dbReference type="GO" id="GO:0046914">
    <property type="term" value="F:transition metal ion binding"/>
    <property type="evidence" value="ECO:0007669"/>
    <property type="project" value="InterPro"/>
</dbReference>
<sequence length="200" mass="21418">MSAPARPESIAALDRLLEALRTRGVVTDEELAARQASTDSASPETGARMVARAWLDPEYRALLLRDGKAAAEAMGVSMAGAPPLGVLEDTPARHHLVVCTLCSCYPRAVLGYPPHWYKSFAYRARAVREPRAVLAEWGTALPDSVDVRVVDSTADYRWMVLPLRPAGTEGWSEDQLTSIVSRDALVGAALPQAPQGAVGG</sequence>
<dbReference type="Pfam" id="PF02979">
    <property type="entry name" value="NHase_alpha"/>
    <property type="match status" value="1"/>
</dbReference>
<feature type="domain" description="Nitrile hydratase alpha/Thiocyanate hydrolase gamma" evidence="2">
    <location>
        <begin position="15"/>
        <end position="189"/>
    </location>
</feature>
<evidence type="ECO:0000256" key="1">
    <source>
        <dbReference type="ARBA" id="ARBA00022723"/>
    </source>
</evidence>
<dbReference type="Gene3D" id="3.90.330.10">
    <property type="entry name" value="Nitrile hydratase alpha /Thiocyanate hydrolase gamma"/>
    <property type="match status" value="1"/>
</dbReference>
<proteinExistence type="predicted"/>
<protein>
    <submittedName>
        <fullName evidence="3">Nitrile hydratase, alpha chain</fullName>
        <ecNumber evidence="3">4.2.1.84</ecNumber>
    </submittedName>
</protein>
<evidence type="ECO:0000313" key="3">
    <source>
        <dbReference type="EMBL" id="CAA9216799.1"/>
    </source>
</evidence>
<name>A0A6J4H999_9PROT</name>
<dbReference type="GO" id="GO:0018822">
    <property type="term" value="F:nitrile hydratase activity"/>
    <property type="evidence" value="ECO:0007669"/>
    <property type="project" value="UniProtKB-EC"/>
</dbReference>
<dbReference type="AlphaFoldDB" id="A0A6J4H999"/>
<organism evidence="3">
    <name type="scientific">uncultured Acetobacteraceae bacterium</name>
    <dbReference type="NCBI Taxonomy" id="169975"/>
    <lineage>
        <taxon>Bacteria</taxon>
        <taxon>Pseudomonadati</taxon>
        <taxon>Pseudomonadota</taxon>
        <taxon>Alphaproteobacteria</taxon>
        <taxon>Acetobacterales</taxon>
        <taxon>Acetobacteraceae</taxon>
        <taxon>environmental samples</taxon>
    </lineage>
</organism>
<keyword evidence="3" id="KW-0456">Lyase</keyword>
<evidence type="ECO:0000259" key="2">
    <source>
        <dbReference type="Pfam" id="PF02979"/>
    </source>
</evidence>
<keyword evidence="1" id="KW-0479">Metal-binding</keyword>
<dbReference type="InterPro" id="IPR036648">
    <property type="entry name" value="CN_Hdrase_a/SCN_Hdrase_g_sf"/>
</dbReference>
<reference evidence="3" key="1">
    <citation type="submission" date="2020-02" db="EMBL/GenBank/DDBJ databases">
        <authorList>
            <person name="Meier V. D."/>
        </authorList>
    </citation>
    <scope>NUCLEOTIDE SEQUENCE</scope>
    <source>
        <strain evidence="3">AVDCRST_MAG08</strain>
    </source>
</reference>
<gene>
    <name evidence="3" type="ORF">AVDCRST_MAG08-431</name>
</gene>
<dbReference type="EC" id="4.2.1.84" evidence="3"/>
<accession>A0A6J4H999</accession>
<dbReference type="InterPro" id="IPR004232">
    <property type="entry name" value="CN_Hdrtase_a/SCN_Hdrlase_g"/>
</dbReference>
<dbReference type="SUPFAM" id="SSF56209">
    <property type="entry name" value="Nitrile hydratase alpha chain"/>
    <property type="match status" value="1"/>
</dbReference>